<name>A0A931HAG8_9SPHN</name>
<feature type="transmembrane region" description="Helical" evidence="13">
    <location>
        <begin position="90"/>
        <end position="110"/>
    </location>
</feature>
<dbReference type="Proteomes" id="UP000617634">
    <property type="component" value="Unassembled WGS sequence"/>
</dbReference>
<evidence type="ECO:0000313" key="15">
    <source>
        <dbReference type="EMBL" id="MBH0111929.1"/>
    </source>
</evidence>
<feature type="transmembrane region" description="Helical" evidence="13">
    <location>
        <begin position="40"/>
        <end position="61"/>
    </location>
</feature>
<dbReference type="FunFam" id="3.40.1690.10:FF:000001">
    <property type="entry name" value="Flagellar biosynthetic protein FlhB"/>
    <property type="match status" value="1"/>
</dbReference>
<dbReference type="Pfam" id="PF01312">
    <property type="entry name" value="Bac_export_2"/>
    <property type="match status" value="1"/>
</dbReference>
<keyword evidence="4 13" id="KW-0813">Transport</keyword>
<comment type="subcellular location">
    <subcellularLocation>
        <location evidence="1">Cell membrane</location>
        <topology evidence="1">Multi-pass membrane protein</topology>
    </subcellularLocation>
</comment>
<evidence type="ECO:0000256" key="9">
    <source>
        <dbReference type="ARBA" id="ARBA00022989"/>
    </source>
</evidence>
<evidence type="ECO:0000256" key="6">
    <source>
        <dbReference type="ARBA" id="ARBA00022692"/>
    </source>
</evidence>
<evidence type="ECO:0000256" key="7">
    <source>
        <dbReference type="ARBA" id="ARBA00022795"/>
    </source>
</evidence>
<dbReference type="Gene3D" id="3.40.1690.10">
    <property type="entry name" value="secretion proteins EscU"/>
    <property type="match status" value="1"/>
</dbReference>
<keyword evidence="6 13" id="KW-0812">Transmembrane</keyword>
<keyword evidence="11 13" id="KW-1006">Bacterial flagellum protein export</keyword>
<dbReference type="NCBIfam" id="TIGR00328">
    <property type="entry name" value="flhB"/>
    <property type="match status" value="1"/>
</dbReference>
<feature type="compositionally biased region" description="Basic and acidic residues" evidence="14">
    <location>
        <begin position="1"/>
        <end position="26"/>
    </location>
</feature>
<evidence type="ECO:0000256" key="11">
    <source>
        <dbReference type="ARBA" id="ARBA00023225"/>
    </source>
</evidence>
<keyword evidence="16" id="KW-1185">Reference proteome</keyword>
<evidence type="ECO:0000256" key="13">
    <source>
        <dbReference type="RuleBase" id="RU364091"/>
    </source>
</evidence>
<comment type="function">
    <text evidence="12 13">Required for formation of the rod structure in the basal body of the flagellar apparatus. Together with FliI and FliH, may constitute the export apparatus of flagellin.</text>
</comment>
<dbReference type="GO" id="GO:0005886">
    <property type="term" value="C:plasma membrane"/>
    <property type="evidence" value="ECO:0007669"/>
    <property type="project" value="UniProtKB-SubCell"/>
</dbReference>
<keyword evidence="10 13" id="KW-0472">Membrane</keyword>
<reference evidence="15" key="1">
    <citation type="submission" date="2020-11" db="EMBL/GenBank/DDBJ databases">
        <title>Novosphingobium aureum sp. nov., a marine bacterium isolated from sediment of a salt flat.</title>
        <authorList>
            <person name="Yoo Y."/>
            <person name="Kim J.-J."/>
        </authorList>
    </citation>
    <scope>NUCLEOTIDE SEQUENCE</scope>
    <source>
        <strain evidence="15">YJ-S2-02</strain>
    </source>
</reference>
<proteinExistence type="inferred from homology"/>
<evidence type="ECO:0000313" key="16">
    <source>
        <dbReference type="Proteomes" id="UP000617634"/>
    </source>
</evidence>
<organism evidence="15 16">
    <name type="scientific">Novosphingobium aureum</name>
    <dbReference type="NCBI Taxonomy" id="2792964"/>
    <lineage>
        <taxon>Bacteria</taxon>
        <taxon>Pseudomonadati</taxon>
        <taxon>Pseudomonadota</taxon>
        <taxon>Alphaproteobacteria</taxon>
        <taxon>Sphingomonadales</taxon>
        <taxon>Sphingomonadaceae</taxon>
        <taxon>Novosphingobium</taxon>
    </lineage>
</organism>
<dbReference type="GO" id="GO:0009306">
    <property type="term" value="P:protein secretion"/>
    <property type="evidence" value="ECO:0007669"/>
    <property type="project" value="InterPro"/>
</dbReference>
<evidence type="ECO:0000256" key="10">
    <source>
        <dbReference type="ARBA" id="ARBA00023136"/>
    </source>
</evidence>
<keyword evidence="7 13" id="KW-1005">Bacterial flagellum biogenesis</keyword>
<gene>
    <name evidence="13 15" type="primary">flhB</name>
    <name evidence="15" type="ORF">I5E68_03050</name>
</gene>
<dbReference type="GO" id="GO:0044780">
    <property type="term" value="P:bacterial-type flagellum assembly"/>
    <property type="evidence" value="ECO:0007669"/>
    <property type="project" value="InterPro"/>
</dbReference>
<evidence type="ECO:0000256" key="3">
    <source>
        <dbReference type="ARBA" id="ARBA00021622"/>
    </source>
</evidence>
<dbReference type="InterPro" id="IPR006136">
    <property type="entry name" value="FlhB"/>
</dbReference>
<keyword evidence="5 13" id="KW-1003">Cell membrane</keyword>
<protein>
    <recommendedName>
        <fullName evidence="3 13">Flagellar biosynthetic protein FlhB</fullName>
    </recommendedName>
</protein>
<sequence length="358" mass="39399">MADADKDQKTEEPTTKRLEDARKRGEVATAPEMRHATMMIGALVVAGWLGANMLASMATLFRRLWGDAQDFRIDADGAQGLMTGIAMHTAWALAPIFALLMVCAMATAFLQGRVTMSWTRLAPKWSKLDPFSGLKRMFGQRALVEFLKTLAKFAAIVMAVLVVLRPRLAGFDQLVGFTPSALSLSAGTLMFEAVRAVVMVVVLLAGADFVYQRYAFRQRMRMTLQEVKDEHKQSEGDPKIKARIRQIQMQRARKRMMAQVPTASVIITNPTHYAVALKYDHGAMQAPVVVAKGVDAVALKIREIAKEAGVPIVESPPLARALHASVEVDRPISVEHYAAVAEIISYVLKLARRSAVRA</sequence>
<dbReference type="EMBL" id="JADZGI010000001">
    <property type="protein sequence ID" value="MBH0111929.1"/>
    <property type="molecule type" value="Genomic_DNA"/>
</dbReference>
<dbReference type="SUPFAM" id="SSF160544">
    <property type="entry name" value="EscU C-terminal domain-like"/>
    <property type="match status" value="1"/>
</dbReference>
<keyword evidence="9 13" id="KW-1133">Transmembrane helix</keyword>
<keyword evidence="15" id="KW-0282">Flagellum</keyword>
<comment type="caution">
    <text evidence="15">The sequence shown here is derived from an EMBL/GenBank/DDBJ whole genome shotgun (WGS) entry which is preliminary data.</text>
</comment>
<keyword evidence="15" id="KW-0969">Cilium</keyword>
<dbReference type="Gene3D" id="6.10.250.2080">
    <property type="match status" value="1"/>
</dbReference>
<dbReference type="PANTHER" id="PTHR30531">
    <property type="entry name" value="FLAGELLAR BIOSYNTHETIC PROTEIN FLHB"/>
    <property type="match status" value="1"/>
</dbReference>
<comment type="similarity">
    <text evidence="2 13">Belongs to the type III secretion exporter family.</text>
</comment>
<evidence type="ECO:0000256" key="2">
    <source>
        <dbReference type="ARBA" id="ARBA00010690"/>
    </source>
</evidence>
<feature type="transmembrane region" description="Helical" evidence="13">
    <location>
        <begin position="142"/>
        <end position="164"/>
    </location>
</feature>
<evidence type="ECO:0000256" key="14">
    <source>
        <dbReference type="SAM" id="MobiDB-lite"/>
    </source>
</evidence>
<dbReference type="PANTHER" id="PTHR30531:SF12">
    <property type="entry name" value="FLAGELLAR BIOSYNTHETIC PROTEIN FLHB"/>
    <property type="match status" value="1"/>
</dbReference>
<evidence type="ECO:0000256" key="5">
    <source>
        <dbReference type="ARBA" id="ARBA00022475"/>
    </source>
</evidence>
<evidence type="ECO:0000256" key="4">
    <source>
        <dbReference type="ARBA" id="ARBA00022448"/>
    </source>
</evidence>
<dbReference type="InterPro" id="IPR006135">
    <property type="entry name" value="T3SS_substrate_exporter"/>
</dbReference>
<evidence type="ECO:0000256" key="8">
    <source>
        <dbReference type="ARBA" id="ARBA00022927"/>
    </source>
</evidence>
<keyword evidence="8 13" id="KW-0653">Protein transport</keyword>
<dbReference type="PRINTS" id="PR00950">
    <property type="entry name" value="TYPE3IMSPROT"/>
</dbReference>
<keyword evidence="15" id="KW-0966">Cell projection</keyword>
<dbReference type="AlphaFoldDB" id="A0A931HAG8"/>
<evidence type="ECO:0000256" key="1">
    <source>
        <dbReference type="ARBA" id="ARBA00004651"/>
    </source>
</evidence>
<dbReference type="RefSeq" id="WP_197160660.1">
    <property type="nucleotide sequence ID" value="NZ_JADZGI010000001.1"/>
</dbReference>
<feature type="transmembrane region" description="Helical" evidence="13">
    <location>
        <begin position="184"/>
        <end position="211"/>
    </location>
</feature>
<accession>A0A931HAG8</accession>
<dbReference type="InterPro" id="IPR029025">
    <property type="entry name" value="T3SS_substrate_exporter_C"/>
</dbReference>
<feature type="region of interest" description="Disordered" evidence="14">
    <location>
        <begin position="1"/>
        <end position="27"/>
    </location>
</feature>
<evidence type="ECO:0000256" key="12">
    <source>
        <dbReference type="ARBA" id="ARBA00025078"/>
    </source>
</evidence>